<evidence type="ECO:0000313" key="1">
    <source>
        <dbReference type="EMBL" id="GBP39478.1"/>
    </source>
</evidence>
<comment type="caution">
    <text evidence="1">The sequence shown here is derived from an EMBL/GenBank/DDBJ whole genome shotgun (WGS) entry which is preliminary data.</text>
</comment>
<organism evidence="1 2">
    <name type="scientific">Eumeta variegata</name>
    <name type="common">Bagworm moth</name>
    <name type="synonym">Eumeta japonica</name>
    <dbReference type="NCBI Taxonomy" id="151549"/>
    <lineage>
        <taxon>Eukaryota</taxon>
        <taxon>Metazoa</taxon>
        <taxon>Ecdysozoa</taxon>
        <taxon>Arthropoda</taxon>
        <taxon>Hexapoda</taxon>
        <taxon>Insecta</taxon>
        <taxon>Pterygota</taxon>
        <taxon>Neoptera</taxon>
        <taxon>Endopterygota</taxon>
        <taxon>Lepidoptera</taxon>
        <taxon>Glossata</taxon>
        <taxon>Ditrysia</taxon>
        <taxon>Tineoidea</taxon>
        <taxon>Psychidae</taxon>
        <taxon>Oiketicinae</taxon>
        <taxon>Eumeta</taxon>
    </lineage>
</organism>
<evidence type="ECO:0000313" key="2">
    <source>
        <dbReference type="Proteomes" id="UP000299102"/>
    </source>
</evidence>
<accession>A0A4C1VK47</accession>
<keyword evidence="2" id="KW-1185">Reference proteome</keyword>
<reference evidence="1 2" key="1">
    <citation type="journal article" date="2019" name="Commun. Biol.">
        <title>The bagworm genome reveals a unique fibroin gene that provides high tensile strength.</title>
        <authorList>
            <person name="Kono N."/>
            <person name="Nakamura H."/>
            <person name="Ohtoshi R."/>
            <person name="Tomita M."/>
            <person name="Numata K."/>
            <person name="Arakawa K."/>
        </authorList>
    </citation>
    <scope>NUCLEOTIDE SEQUENCE [LARGE SCALE GENOMIC DNA]</scope>
</reference>
<gene>
    <name evidence="1" type="ORF">EVAR_23829_1</name>
</gene>
<dbReference type="AlphaFoldDB" id="A0A4C1VK47"/>
<proteinExistence type="predicted"/>
<dbReference type="EMBL" id="BGZK01000366">
    <property type="protein sequence ID" value="GBP39478.1"/>
    <property type="molecule type" value="Genomic_DNA"/>
</dbReference>
<protein>
    <submittedName>
        <fullName evidence="1">Uncharacterized protein</fullName>
    </submittedName>
</protein>
<name>A0A4C1VK47_EUMVA</name>
<sequence length="126" mass="13222">MGIGGYMKINVGGGMRGGDAASSRIPGCSAAEYPVDSPITPTSLPYLAGMGGGVLLRKLHVQCIRSSAATNGPRNDVPRIGLRAPRSARALTDGPRGARGEFTCLPFLWETNGEYFVVNNVLLLAF</sequence>
<dbReference type="Proteomes" id="UP000299102">
    <property type="component" value="Unassembled WGS sequence"/>
</dbReference>